<dbReference type="Proteomes" id="UP000256679">
    <property type="component" value="Unassembled WGS sequence"/>
</dbReference>
<dbReference type="InterPro" id="IPR029058">
    <property type="entry name" value="AB_hydrolase_fold"/>
</dbReference>
<evidence type="ECO:0000259" key="1">
    <source>
        <dbReference type="SMART" id="SM00824"/>
    </source>
</evidence>
<evidence type="ECO:0000313" key="3">
    <source>
        <dbReference type="Proteomes" id="UP000256679"/>
    </source>
</evidence>
<dbReference type="SUPFAM" id="SSF53474">
    <property type="entry name" value="alpha/beta-Hydrolases"/>
    <property type="match status" value="1"/>
</dbReference>
<evidence type="ECO:0000313" key="2">
    <source>
        <dbReference type="EMBL" id="RDW12032.1"/>
    </source>
</evidence>
<dbReference type="InterPro" id="IPR020802">
    <property type="entry name" value="TesA-like"/>
</dbReference>
<reference evidence="2 3" key="1">
    <citation type="submission" date="2018-05" db="EMBL/GenBank/DDBJ databases">
        <title>Whole genome sequencing of Paracoccus thiocyanatus SST.</title>
        <authorList>
            <person name="Ghosh W."/>
            <person name="Rameez M.J."/>
            <person name="Roy C."/>
        </authorList>
    </citation>
    <scope>NUCLEOTIDE SEQUENCE [LARGE SCALE GENOMIC DNA]</scope>
    <source>
        <strain evidence="2 3">SST</strain>
    </source>
</reference>
<protein>
    <submittedName>
        <fullName evidence="2">Non-ribosomal peptide synthetase</fullName>
    </submittedName>
</protein>
<proteinExistence type="predicted"/>
<comment type="caution">
    <text evidence="2">The sequence shown here is derived from an EMBL/GenBank/DDBJ whole genome shotgun (WGS) entry which is preliminary data.</text>
</comment>
<gene>
    <name evidence="2" type="ORF">DIE28_15885</name>
</gene>
<dbReference type="SMART" id="SM00824">
    <property type="entry name" value="PKS_TE"/>
    <property type="match status" value="1"/>
</dbReference>
<dbReference type="AlphaFoldDB" id="A0A3D8P8R1"/>
<dbReference type="RefSeq" id="WP_115757015.1">
    <property type="nucleotide sequence ID" value="NZ_QFCQ01000134.1"/>
</dbReference>
<name>A0A3D8P8R1_9RHOB</name>
<organism evidence="2 3">
    <name type="scientific">Paracoccus thiocyanatus</name>
    <dbReference type="NCBI Taxonomy" id="34006"/>
    <lineage>
        <taxon>Bacteria</taxon>
        <taxon>Pseudomonadati</taxon>
        <taxon>Pseudomonadota</taxon>
        <taxon>Alphaproteobacteria</taxon>
        <taxon>Rhodobacterales</taxon>
        <taxon>Paracoccaceae</taxon>
        <taxon>Paracoccus</taxon>
    </lineage>
</organism>
<feature type="non-terminal residue" evidence="2">
    <location>
        <position position="1"/>
    </location>
</feature>
<keyword evidence="3" id="KW-1185">Reference proteome</keyword>
<dbReference type="Pfam" id="PF00975">
    <property type="entry name" value="Thioesterase"/>
    <property type="match status" value="1"/>
</dbReference>
<dbReference type="Gene3D" id="3.40.50.1820">
    <property type="entry name" value="alpha/beta hydrolase"/>
    <property type="match status" value="1"/>
</dbReference>
<accession>A0A3D8P8R1</accession>
<dbReference type="InterPro" id="IPR001031">
    <property type="entry name" value="Thioesterase"/>
</dbReference>
<dbReference type="EMBL" id="QFCQ01000134">
    <property type="protein sequence ID" value="RDW12032.1"/>
    <property type="molecule type" value="Genomic_DNA"/>
</dbReference>
<sequence>PSGGVWGLQHPGLDPGVPMPASLAELARDYAGRIATLAPQGPVHLAGWSVGGILAQEIAVILAAAGRKAGVVAMLDSYPSDAWRDEPEPDPAAALRALLAIAGYDPEAHRDLDSREKVVAFLRRGDSALGALPARVLDGVVRTVTGTNRLIRSHHHRRFAGTITHFRAARDHKDRDLRPGMWAPYAAGLEVIDLPFLHAQMTSEEASALIAPALAARLGRN</sequence>
<feature type="domain" description="Thioesterase TesA-like" evidence="1">
    <location>
        <begin position="1"/>
        <end position="218"/>
    </location>
</feature>